<dbReference type="Pfam" id="PF13440">
    <property type="entry name" value="Polysacc_synt_3"/>
    <property type="match status" value="1"/>
</dbReference>
<evidence type="ECO:0000256" key="7">
    <source>
        <dbReference type="SAM" id="Phobius"/>
    </source>
</evidence>
<feature type="transmembrane region" description="Helical" evidence="7">
    <location>
        <begin position="21"/>
        <end position="45"/>
    </location>
</feature>
<dbReference type="GO" id="GO:0005886">
    <property type="term" value="C:plasma membrane"/>
    <property type="evidence" value="ECO:0007669"/>
    <property type="project" value="UniProtKB-SubCell"/>
</dbReference>
<evidence type="ECO:0000256" key="6">
    <source>
        <dbReference type="ARBA" id="ARBA00023136"/>
    </source>
</evidence>
<dbReference type="Proteomes" id="UP000244069">
    <property type="component" value="Unassembled WGS sequence"/>
</dbReference>
<organism evidence="8 9">
    <name type="scientific">Allosediminivita pacifica</name>
    <dbReference type="NCBI Taxonomy" id="1267769"/>
    <lineage>
        <taxon>Bacteria</taxon>
        <taxon>Pseudomonadati</taxon>
        <taxon>Pseudomonadota</taxon>
        <taxon>Alphaproteobacteria</taxon>
        <taxon>Rhodobacterales</taxon>
        <taxon>Paracoccaceae</taxon>
        <taxon>Allosediminivita</taxon>
    </lineage>
</organism>
<evidence type="ECO:0000256" key="3">
    <source>
        <dbReference type="ARBA" id="ARBA00022475"/>
    </source>
</evidence>
<dbReference type="CDD" id="cd13127">
    <property type="entry name" value="MATE_tuaB_like"/>
    <property type="match status" value="1"/>
</dbReference>
<feature type="transmembrane region" description="Helical" evidence="7">
    <location>
        <begin position="329"/>
        <end position="351"/>
    </location>
</feature>
<dbReference type="PANTHER" id="PTHR30250">
    <property type="entry name" value="PST FAMILY PREDICTED COLANIC ACID TRANSPORTER"/>
    <property type="match status" value="1"/>
</dbReference>
<proteinExistence type="inferred from homology"/>
<feature type="transmembrane region" description="Helical" evidence="7">
    <location>
        <begin position="295"/>
        <end position="317"/>
    </location>
</feature>
<feature type="transmembrane region" description="Helical" evidence="7">
    <location>
        <begin position="363"/>
        <end position="383"/>
    </location>
</feature>
<feature type="transmembrane region" description="Helical" evidence="7">
    <location>
        <begin position="452"/>
        <end position="474"/>
    </location>
</feature>
<protein>
    <submittedName>
        <fullName evidence="8">O-antigen/teichoic acid export membrane protein</fullName>
    </submittedName>
</protein>
<feature type="transmembrane region" description="Helical" evidence="7">
    <location>
        <begin position="121"/>
        <end position="146"/>
    </location>
</feature>
<keyword evidence="6 7" id="KW-0472">Membrane</keyword>
<dbReference type="PANTHER" id="PTHR30250:SF10">
    <property type="entry name" value="LIPOPOLYSACCHARIDE BIOSYNTHESIS PROTEIN WZXC"/>
    <property type="match status" value="1"/>
</dbReference>
<name>A0A2T6A978_9RHOB</name>
<evidence type="ECO:0000256" key="4">
    <source>
        <dbReference type="ARBA" id="ARBA00022692"/>
    </source>
</evidence>
<sequence length="496" mass="53464">MSTDADRKVGGAHKQRAFTAVLWASFEQIGAHGLGTIFMLVFARFLSSAEFGIFAAALLMMTFAQQLAILGLNTTIVQRHELSPRTLSTAFWMSMSLTVPLGFLMVVFAPQVAALFGNSEIARYVPLLVIGLVFNTASALLTGVLRRELNMKALARRTLAANGISGLIATPLIIYGFGVWGLITQVVLGSALTFALSVALLGWPIRLAFDRIAAREMLRFSAPICGADMLTQYTREGPKFFVGIFLGVEALGLFSMAMRILNLLLQVVGVTLSKVSMPVLSRVNRETPDRFAEIFLRLSTLAGAFILPAFALTAVLREPLVRILLGARWLEITPLVIFLCGAGILTTLNYLNSSSMVSRGRPGARLTFSALRATVGTLLFVLLTPLGLIWAAAAFLLRGVIVEPVPLVFVLRLLGIRPADYLRRLAGPVLATLAMIVVAEVVLVLLDDQVTALLRLALPAAAGIAVYGLALFLLSNALVTEFKGLVATLRRKRQGA</sequence>
<feature type="transmembrane region" description="Helical" evidence="7">
    <location>
        <begin position="51"/>
        <end position="77"/>
    </location>
</feature>
<evidence type="ECO:0000256" key="2">
    <source>
        <dbReference type="ARBA" id="ARBA00007430"/>
    </source>
</evidence>
<keyword evidence="4 7" id="KW-0812">Transmembrane</keyword>
<keyword evidence="5 7" id="KW-1133">Transmembrane helix</keyword>
<comment type="caution">
    <text evidence="8">The sequence shown here is derived from an EMBL/GenBank/DDBJ whole genome shotgun (WGS) entry which is preliminary data.</text>
</comment>
<feature type="transmembrane region" description="Helical" evidence="7">
    <location>
        <begin position="425"/>
        <end position="446"/>
    </location>
</feature>
<evidence type="ECO:0000313" key="9">
    <source>
        <dbReference type="Proteomes" id="UP000244069"/>
    </source>
</evidence>
<keyword evidence="9" id="KW-1185">Reference proteome</keyword>
<dbReference type="EMBL" id="QBKN01000034">
    <property type="protein sequence ID" value="PTX40363.1"/>
    <property type="molecule type" value="Genomic_DNA"/>
</dbReference>
<reference evidence="8 9" key="1">
    <citation type="submission" date="2018-04" db="EMBL/GenBank/DDBJ databases">
        <title>Genomic Encyclopedia of Archaeal and Bacterial Type Strains, Phase II (KMG-II): from individual species to whole genera.</title>
        <authorList>
            <person name="Goeker M."/>
        </authorList>
    </citation>
    <scope>NUCLEOTIDE SEQUENCE [LARGE SCALE GENOMIC DNA]</scope>
    <source>
        <strain evidence="8 9">DSM 29329</strain>
    </source>
</reference>
<gene>
    <name evidence="8" type="ORF">C8N44_13418</name>
</gene>
<feature type="transmembrane region" description="Helical" evidence="7">
    <location>
        <begin position="158"/>
        <end position="180"/>
    </location>
</feature>
<feature type="transmembrane region" description="Helical" evidence="7">
    <location>
        <begin position="89"/>
        <end position="109"/>
    </location>
</feature>
<dbReference type="RefSeq" id="WP_280514097.1">
    <property type="nucleotide sequence ID" value="NZ_BMEZ01000033.1"/>
</dbReference>
<evidence type="ECO:0000256" key="1">
    <source>
        <dbReference type="ARBA" id="ARBA00004651"/>
    </source>
</evidence>
<evidence type="ECO:0000256" key="5">
    <source>
        <dbReference type="ARBA" id="ARBA00022989"/>
    </source>
</evidence>
<accession>A0A2T6A978</accession>
<comment type="subcellular location">
    <subcellularLocation>
        <location evidence="1">Cell membrane</location>
        <topology evidence="1">Multi-pass membrane protein</topology>
    </subcellularLocation>
</comment>
<comment type="similarity">
    <text evidence="2">Belongs to the polysaccharide synthase family.</text>
</comment>
<feature type="transmembrane region" description="Helical" evidence="7">
    <location>
        <begin position="186"/>
        <end position="209"/>
    </location>
</feature>
<dbReference type="AlphaFoldDB" id="A0A2T6A978"/>
<dbReference type="InterPro" id="IPR050833">
    <property type="entry name" value="Poly_Biosynth_Transport"/>
</dbReference>
<keyword evidence="3" id="KW-1003">Cell membrane</keyword>
<evidence type="ECO:0000313" key="8">
    <source>
        <dbReference type="EMBL" id="PTX40363.1"/>
    </source>
</evidence>
<feature type="transmembrane region" description="Helical" evidence="7">
    <location>
        <begin position="389"/>
        <end position="413"/>
    </location>
</feature>